<dbReference type="Pfam" id="PF12796">
    <property type="entry name" value="Ank_2"/>
    <property type="match status" value="3"/>
</dbReference>
<protein>
    <recommendedName>
        <fullName evidence="3">NACHT domain-containing protein</fullName>
    </recommendedName>
</protein>
<proteinExistence type="predicted"/>
<dbReference type="Pfam" id="PF00023">
    <property type="entry name" value="Ank"/>
    <property type="match status" value="1"/>
</dbReference>
<dbReference type="GO" id="GO:0009116">
    <property type="term" value="P:nucleoside metabolic process"/>
    <property type="evidence" value="ECO:0007669"/>
    <property type="project" value="InterPro"/>
</dbReference>
<feature type="repeat" description="ANK" evidence="2">
    <location>
        <begin position="885"/>
        <end position="917"/>
    </location>
</feature>
<dbReference type="SUPFAM" id="SSF48403">
    <property type="entry name" value="Ankyrin repeat"/>
    <property type="match status" value="1"/>
</dbReference>
<gene>
    <name evidence="4" type="ORF">GP486_005768</name>
</gene>
<keyword evidence="1" id="KW-0677">Repeat</keyword>
<feature type="repeat" description="ANK" evidence="2">
    <location>
        <begin position="951"/>
        <end position="983"/>
    </location>
</feature>
<evidence type="ECO:0000313" key="4">
    <source>
        <dbReference type="EMBL" id="KAH0556306.1"/>
    </source>
</evidence>
<dbReference type="PROSITE" id="PS50297">
    <property type="entry name" value="ANK_REP_REGION"/>
    <property type="match status" value="8"/>
</dbReference>
<dbReference type="InterPro" id="IPR035994">
    <property type="entry name" value="Nucleoside_phosphorylase_sf"/>
</dbReference>
<dbReference type="Proteomes" id="UP000750711">
    <property type="component" value="Unassembled WGS sequence"/>
</dbReference>
<feature type="repeat" description="ANK" evidence="2">
    <location>
        <begin position="1116"/>
        <end position="1148"/>
    </location>
</feature>
<dbReference type="SUPFAM" id="SSF52540">
    <property type="entry name" value="P-loop containing nucleoside triphosphate hydrolases"/>
    <property type="match status" value="1"/>
</dbReference>
<dbReference type="Gene3D" id="3.40.50.1580">
    <property type="entry name" value="Nucleoside phosphorylase domain"/>
    <property type="match status" value="1"/>
</dbReference>
<evidence type="ECO:0000256" key="2">
    <source>
        <dbReference type="PROSITE-ProRule" id="PRU00023"/>
    </source>
</evidence>
<dbReference type="InterPro" id="IPR027417">
    <property type="entry name" value="P-loop_NTPase"/>
</dbReference>
<dbReference type="InterPro" id="IPR002110">
    <property type="entry name" value="Ankyrin_rpt"/>
</dbReference>
<dbReference type="GO" id="GO:0003824">
    <property type="term" value="F:catalytic activity"/>
    <property type="evidence" value="ECO:0007669"/>
    <property type="project" value="InterPro"/>
</dbReference>
<evidence type="ECO:0000313" key="5">
    <source>
        <dbReference type="Proteomes" id="UP000750711"/>
    </source>
</evidence>
<dbReference type="InterPro" id="IPR056884">
    <property type="entry name" value="NPHP3-like_N"/>
</dbReference>
<dbReference type="AlphaFoldDB" id="A0A9P8L8K4"/>
<reference evidence="4" key="1">
    <citation type="submission" date="2021-03" db="EMBL/GenBank/DDBJ databases">
        <title>Comparative genomics and phylogenomic investigation of the class Geoglossomycetes provide insights into ecological specialization and systematics.</title>
        <authorList>
            <person name="Melie T."/>
            <person name="Pirro S."/>
            <person name="Miller A.N."/>
            <person name="Quandt A."/>
        </authorList>
    </citation>
    <scope>NUCLEOTIDE SEQUENCE</scope>
    <source>
        <strain evidence="4">CAQ_001_2017</strain>
    </source>
</reference>
<sequence length="1164" mass="128079">MSDPKNYTVGWICAITTEYVAARAFLDEVVHDGPQYVSEHDNNDYTLGKVGKHNVVIAVLPDGEYGTSSAASVASGMLHSFPNVRISLMVGIGGGAPSTDHDIRLGDVVVSSPRDGNGGVFQYDFGKTIQDQSFRLTGYLNQPPVALRAAVNGLKAQYKEDGHRIEEAINSILGKKPRIREEYKRPDPSSDRLYQAGAAHPPGNRASCAAVCGYDPSNLIIRRERTEIEDNPAIHYGLIASGNQLMKDALVRDSLAKEKDILCFEMEAAGLMNHFPCLVIRGICDYADSHKNKEWQGYAAMSAAAYAKDLLSRIAPNRVEAERKISDILSSVEKDVNEIRSDVQDAKNAVKGLGFEQRCEKIERWLSPPDPSTNHNRALQQRQEGTGLWFLHSDAFAKWQIQRNSFLWLYGIPGCGKTILSSTIIEHLEKALPHQPFLYFYFDFNDTSKQSLDGMVRSLVSQLYYKREDTQKLLDSLFSSCNDGRRQPTRELLCKSLLDMIEQTGEVWIVLDALDECTTRRGLPTEGLLSWIRGLLDTEKRNVRLLVTSRLEHDIESEVGELAHNNIVPIHSDLITDDIRAYIGKRVREGKGFMRWQTRPSIQREIESGVMEKTNGMFRWAACQLDILENCPDRRMLRSTLASLPDTLHETYTRILRAIPSEYKQNATRILQFLVFSERPLRIEEAVDALAVDPNGDPRFDTEDRMPDPREISRYCSSLVVVTTKEGIYGEDTIVELHLAHFSVKEYLMLGRPEEIARDFEEVAARASIAIVCLAYLLHLDFILTAKEIRERFPLAQYCARYWTAHATIAESKSETLQSFIKEFLCNHKNSYRNCYSLYRPDWPWDNTVGRQPASALYYASLGGLVNAVKDLLNQNADVNTQSGKYGSALQAASVEGHDKIVELLLSRGADANTLGGLYGTALQAASSRGHEKVIGLLLSKGADVNVGGGGYSTALYAASDGGHDKVVELLLSKGADVNAQSECYGTALQAVSARGREKIIELLLSKGADVNAQGGRYGTALQVASAEGHEKIIEPLLSKGADVNAQNGYYGTALQAASARGYERIIELLLSKGVDVNAQGGRYGTALQAASVGGHDKVVELLLSKGADFNAQSGYHGTALQAASTGGHEKIIELLLSKGADINGEGGKYGTAPQAASSKGLIG</sequence>
<feature type="repeat" description="ANK" evidence="2">
    <location>
        <begin position="1017"/>
        <end position="1049"/>
    </location>
</feature>
<dbReference type="EMBL" id="JAGHQM010001146">
    <property type="protein sequence ID" value="KAH0556306.1"/>
    <property type="molecule type" value="Genomic_DNA"/>
</dbReference>
<feature type="domain" description="NACHT" evidence="3">
    <location>
        <begin position="405"/>
        <end position="550"/>
    </location>
</feature>
<keyword evidence="2" id="KW-0040">ANK repeat</keyword>
<dbReference type="Pfam" id="PF24883">
    <property type="entry name" value="NPHP3_N"/>
    <property type="match status" value="1"/>
</dbReference>
<feature type="repeat" description="ANK" evidence="2">
    <location>
        <begin position="1083"/>
        <end position="1115"/>
    </location>
</feature>
<dbReference type="PROSITE" id="PS50837">
    <property type="entry name" value="NACHT"/>
    <property type="match status" value="1"/>
</dbReference>
<dbReference type="InterPro" id="IPR007111">
    <property type="entry name" value="NACHT_NTPase"/>
</dbReference>
<dbReference type="PROSITE" id="PS50088">
    <property type="entry name" value="ANK_REPEAT"/>
    <property type="match status" value="9"/>
</dbReference>
<evidence type="ECO:0000259" key="3">
    <source>
        <dbReference type="PROSITE" id="PS50837"/>
    </source>
</evidence>
<dbReference type="Gene3D" id="1.25.40.20">
    <property type="entry name" value="Ankyrin repeat-containing domain"/>
    <property type="match status" value="1"/>
</dbReference>
<comment type="caution">
    <text evidence="4">The sequence shown here is derived from an EMBL/GenBank/DDBJ whole genome shotgun (WGS) entry which is preliminary data.</text>
</comment>
<dbReference type="PANTHER" id="PTHR46082">
    <property type="entry name" value="ATP/GTP-BINDING PROTEIN-RELATED"/>
    <property type="match status" value="1"/>
</dbReference>
<evidence type="ECO:0000256" key="1">
    <source>
        <dbReference type="ARBA" id="ARBA00022737"/>
    </source>
</evidence>
<name>A0A9P8L8K4_9PEZI</name>
<dbReference type="InterPro" id="IPR054471">
    <property type="entry name" value="GPIID_WHD"/>
</dbReference>
<feature type="repeat" description="ANK" evidence="2">
    <location>
        <begin position="1050"/>
        <end position="1082"/>
    </location>
</feature>
<feature type="repeat" description="ANK" evidence="2">
    <location>
        <begin position="987"/>
        <end position="1016"/>
    </location>
</feature>
<feature type="repeat" description="ANK" evidence="2">
    <location>
        <begin position="921"/>
        <end position="950"/>
    </location>
</feature>
<dbReference type="Pfam" id="PF22939">
    <property type="entry name" value="WHD_GPIID"/>
    <property type="match status" value="1"/>
</dbReference>
<dbReference type="SUPFAM" id="SSF53167">
    <property type="entry name" value="Purine and uridine phosphorylases"/>
    <property type="match status" value="1"/>
</dbReference>
<keyword evidence="5" id="KW-1185">Reference proteome</keyword>
<feature type="repeat" description="ANK" evidence="2">
    <location>
        <begin position="852"/>
        <end position="884"/>
    </location>
</feature>
<dbReference type="InterPro" id="IPR053137">
    <property type="entry name" value="NLR-like"/>
</dbReference>
<dbReference type="InterPro" id="IPR036770">
    <property type="entry name" value="Ankyrin_rpt-contain_sf"/>
</dbReference>
<dbReference type="Gene3D" id="3.40.50.300">
    <property type="entry name" value="P-loop containing nucleotide triphosphate hydrolases"/>
    <property type="match status" value="1"/>
</dbReference>
<dbReference type="PANTHER" id="PTHR46082:SF11">
    <property type="entry name" value="AAA+ ATPASE DOMAIN-CONTAINING PROTEIN-RELATED"/>
    <property type="match status" value="1"/>
</dbReference>
<organism evidence="4 5">
    <name type="scientific">Trichoglossum hirsutum</name>
    <dbReference type="NCBI Taxonomy" id="265104"/>
    <lineage>
        <taxon>Eukaryota</taxon>
        <taxon>Fungi</taxon>
        <taxon>Dikarya</taxon>
        <taxon>Ascomycota</taxon>
        <taxon>Pezizomycotina</taxon>
        <taxon>Geoglossomycetes</taxon>
        <taxon>Geoglossales</taxon>
        <taxon>Geoglossaceae</taxon>
        <taxon>Trichoglossum</taxon>
    </lineage>
</organism>
<accession>A0A9P8L8K4</accession>
<dbReference type="SMART" id="SM00248">
    <property type="entry name" value="ANK"/>
    <property type="match status" value="9"/>
</dbReference>